<dbReference type="Pfam" id="PF01522">
    <property type="entry name" value="Polysacc_deac_1"/>
    <property type="match status" value="1"/>
</dbReference>
<dbReference type="Gene3D" id="3.20.20.370">
    <property type="entry name" value="Glycoside hydrolase/deacetylase"/>
    <property type="match status" value="1"/>
</dbReference>
<feature type="compositionally biased region" description="Basic residues" evidence="3">
    <location>
        <begin position="1"/>
        <end position="10"/>
    </location>
</feature>
<dbReference type="PANTHER" id="PTHR34216:SF3">
    <property type="entry name" value="POLY-BETA-1,6-N-ACETYL-D-GLUCOSAMINE N-DEACETYLASE"/>
    <property type="match status" value="1"/>
</dbReference>
<dbReference type="InterPro" id="IPR051398">
    <property type="entry name" value="Polysacch_Deacetylase"/>
</dbReference>
<organism evidence="5 6">
    <name type="scientific">Candidatus Manganitrophus noduliformans</name>
    <dbReference type="NCBI Taxonomy" id="2606439"/>
    <lineage>
        <taxon>Bacteria</taxon>
        <taxon>Pseudomonadati</taxon>
        <taxon>Nitrospirota</taxon>
        <taxon>Nitrospiria</taxon>
        <taxon>Candidatus Troglogloeales</taxon>
        <taxon>Candidatus Manganitrophaceae</taxon>
        <taxon>Candidatus Manganitrophus</taxon>
    </lineage>
</organism>
<evidence type="ECO:0000256" key="2">
    <source>
        <dbReference type="ARBA" id="ARBA00022729"/>
    </source>
</evidence>
<dbReference type="InterPro" id="IPR011330">
    <property type="entry name" value="Glyco_hydro/deAcase_b/a-brl"/>
</dbReference>
<accession>A0A7X6IAF8</accession>
<evidence type="ECO:0000313" key="5">
    <source>
        <dbReference type="EMBL" id="NKE70661.1"/>
    </source>
</evidence>
<dbReference type="EMBL" id="VTOW01000001">
    <property type="protein sequence ID" value="NKE70661.1"/>
    <property type="molecule type" value="Genomic_DNA"/>
</dbReference>
<reference evidence="5 6" key="1">
    <citation type="journal article" date="2020" name="Nature">
        <title>Bacterial chemolithoautotrophy via manganese oxidation.</title>
        <authorList>
            <person name="Yu H."/>
            <person name="Leadbetter J.R."/>
        </authorList>
    </citation>
    <scope>NUCLEOTIDE SEQUENCE [LARGE SCALE GENOMIC DNA]</scope>
    <source>
        <strain evidence="5 6">Mn-1</strain>
    </source>
</reference>
<proteinExistence type="predicted"/>
<dbReference type="Proteomes" id="UP000534783">
    <property type="component" value="Unassembled WGS sequence"/>
</dbReference>
<dbReference type="SUPFAM" id="SSF88713">
    <property type="entry name" value="Glycoside hydrolase/deacetylase"/>
    <property type="match status" value="1"/>
</dbReference>
<dbReference type="InterPro" id="IPR002509">
    <property type="entry name" value="NODB_dom"/>
</dbReference>
<feature type="region of interest" description="Disordered" evidence="3">
    <location>
        <begin position="1"/>
        <end position="27"/>
    </location>
</feature>
<dbReference type="GO" id="GO:0016810">
    <property type="term" value="F:hydrolase activity, acting on carbon-nitrogen (but not peptide) bonds"/>
    <property type="evidence" value="ECO:0007669"/>
    <property type="project" value="InterPro"/>
</dbReference>
<feature type="domain" description="NodB homology" evidence="4">
    <location>
        <begin position="127"/>
        <end position="380"/>
    </location>
</feature>
<keyword evidence="2" id="KW-0732">Signal</keyword>
<dbReference type="GO" id="GO:0005975">
    <property type="term" value="P:carbohydrate metabolic process"/>
    <property type="evidence" value="ECO:0007669"/>
    <property type="project" value="InterPro"/>
</dbReference>
<keyword evidence="6" id="KW-1185">Reference proteome</keyword>
<evidence type="ECO:0000256" key="1">
    <source>
        <dbReference type="ARBA" id="ARBA00004613"/>
    </source>
</evidence>
<dbReference type="PANTHER" id="PTHR34216">
    <property type="match status" value="1"/>
</dbReference>
<name>A0A7X6IAF8_9BACT</name>
<sequence length="380" mass="42382">MNGMKFKQRNGHPFTGNGDAASPRPRTSRFRRLLKSTVAGTAYYSGLLDLYIQFRDRCPAQRRLFIVGYHAVVEETDRAIDAGMMPQQLISKSLFEKEIDQIGAQFDFLSIDQAVDFLEGKVHLKRDSVVVTFDDGYRGIYDHAYPILRKKGVPAIFYLCSDYVGTSLLFDHDRLFYLIQRAVNASLPIEGLLLQRDVPFDSANPITRGAPLEVTRRLLEICSKTELDGFIRLLQEKLAVGGADFPSDAAIVGWDEVKEMAEGGMTFGSHTASHCLLTEVDPKVVMEELRSSKASLEARLDRKIEHLAYPDGRVNPFIVEAARACGYRSACTTAHRVNRIGGNLHLLGRELLWENSALGWSSNCSKAMVASQIKGLFKTG</sequence>
<dbReference type="RefSeq" id="WP_168058898.1">
    <property type="nucleotide sequence ID" value="NZ_VTOW01000001.1"/>
</dbReference>
<dbReference type="PROSITE" id="PS51677">
    <property type="entry name" value="NODB"/>
    <property type="match status" value="1"/>
</dbReference>
<dbReference type="GO" id="GO:0005576">
    <property type="term" value="C:extracellular region"/>
    <property type="evidence" value="ECO:0007669"/>
    <property type="project" value="UniProtKB-SubCell"/>
</dbReference>
<gene>
    <name evidence="5" type="ORF">MNODULE_07920</name>
</gene>
<evidence type="ECO:0000313" key="6">
    <source>
        <dbReference type="Proteomes" id="UP000534783"/>
    </source>
</evidence>
<comment type="caution">
    <text evidence="5">The sequence shown here is derived from an EMBL/GenBank/DDBJ whole genome shotgun (WGS) entry which is preliminary data.</text>
</comment>
<evidence type="ECO:0000259" key="4">
    <source>
        <dbReference type="PROSITE" id="PS51677"/>
    </source>
</evidence>
<evidence type="ECO:0000256" key="3">
    <source>
        <dbReference type="SAM" id="MobiDB-lite"/>
    </source>
</evidence>
<protein>
    <submittedName>
        <fullName evidence="5">Polysaccharide deacetylase family protein</fullName>
    </submittedName>
</protein>
<dbReference type="AlphaFoldDB" id="A0A7X6IAF8"/>
<dbReference type="CDD" id="cd10918">
    <property type="entry name" value="CE4_NodB_like_5s_6s"/>
    <property type="match status" value="1"/>
</dbReference>
<comment type="subcellular location">
    <subcellularLocation>
        <location evidence="1">Secreted</location>
    </subcellularLocation>
</comment>